<proteinExistence type="predicted"/>
<keyword evidence="2" id="KW-1185">Reference proteome</keyword>
<evidence type="ECO:0000313" key="1">
    <source>
        <dbReference type="EMBL" id="GMT09063.1"/>
    </source>
</evidence>
<reference evidence="1" key="1">
    <citation type="submission" date="2023-10" db="EMBL/GenBank/DDBJ databases">
        <title>Genome assembly of Pristionchus species.</title>
        <authorList>
            <person name="Yoshida K."/>
            <person name="Sommer R.J."/>
        </authorList>
    </citation>
    <scope>NUCLEOTIDE SEQUENCE</scope>
    <source>
        <strain evidence="1">RS5133</strain>
    </source>
</reference>
<comment type="caution">
    <text evidence="1">The sequence shown here is derived from an EMBL/GenBank/DDBJ whole genome shotgun (WGS) entry which is preliminary data.</text>
</comment>
<dbReference type="AlphaFoldDB" id="A0AAV5UQV1"/>
<feature type="non-terminal residue" evidence="1">
    <location>
        <position position="1"/>
    </location>
</feature>
<organism evidence="1 2">
    <name type="scientific">Pristionchus fissidentatus</name>
    <dbReference type="NCBI Taxonomy" id="1538716"/>
    <lineage>
        <taxon>Eukaryota</taxon>
        <taxon>Metazoa</taxon>
        <taxon>Ecdysozoa</taxon>
        <taxon>Nematoda</taxon>
        <taxon>Chromadorea</taxon>
        <taxon>Rhabditida</taxon>
        <taxon>Rhabditina</taxon>
        <taxon>Diplogasteromorpha</taxon>
        <taxon>Diplogasteroidea</taxon>
        <taxon>Neodiplogasteridae</taxon>
        <taxon>Pristionchus</taxon>
    </lineage>
</organism>
<sequence>DTCRTVKCPSNKWRLDDGTVADTVPHCAQSKIAGQERSAGWFLTIDSEDREITDGSCYADLDCNTHSHLKFDCLPDSDCVQATQLSDGSQINCTSGYELKFGNSTTSMLTCNPSDGLYYNGSLSVPRASSLF</sequence>
<gene>
    <name evidence="1" type="ORF">PFISCL1PPCAC_360</name>
</gene>
<protein>
    <submittedName>
        <fullName evidence="1">Uncharacterized protein</fullName>
    </submittedName>
</protein>
<dbReference type="Proteomes" id="UP001432322">
    <property type="component" value="Unassembled WGS sequence"/>
</dbReference>
<evidence type="ECO:0000313" key="2">
    <source>
        <dbReference type="Proteomes" id="UP001432322"/>
    </source>
</evidence>
<accession>A0AAV5UQV1</accession>
<dbReference type="EMBL" id="BTSY01000001">
    <property type="protein sequence ID" value="GMT09063.1"/>
    <property type="molecule type" value="Genomic_DNA"/>
</dbReference>
<feature type="non-terminal residue" evidence="1">
    <location>
        <position position="132"/>
    </location>
</feature>
<name>A0AAV5UQV1_9BILA</name>